<dbReference type="Proteomes" id="UP000186364">
    <property type="component" value="Unassembled WGS sequence"/>
</dbReference>
<organism evidence="5 6">
    <name type="scientific">Xaviernesmea oryzae</name>
    <dbReference type="NCBI Taxonomy" id="464029"/>
    <lineage>
        <taxon>Bacteria</taxon>
        <taxon>Pseudomonadati</taxon>
        <taxon>Pseudomonadota</taxon>
        <taxon>Alphaproteobacteria</taxon>
        <taxon>Hyphomicrobiales</taxon>
        <taxon>Rhizobiaceae</taxon>
        <taxon>Rhizobium/Agrobacterium group</taxon>
        <taxon>Xaviernesmea</taxon>
    </lineage>
</organism>
<feature type="transmembrane region" description="Helical" evidence="3">
    <location>
        <begin position="141"/>
        <end position="167"/>
    </location>
</feature>
<dbReference type="GO" id="GO:0005886">
    <property type="term" value="C:plasma membrane"/>
    <property type="evidence" value="ECO:0007669"/>
    <property type="project" value="TreeGrafter"/>
</dbReference>
<evidence type="ECO:0000256" key="1">
    <source>
        <dbReference type="ARBA" id="ARBA00012528"/>
    </source>
</evidence>
<dbReference type="NCBIfam" id="TIGR00254">
    <property type="entry name" value="GGDEF"/>
    <property type="match status" value="1"/>
</dbReference>
<feature type="transmembrane region" description="Helical" evidence="3">
    <location>
        <begin position="115"/>
        <end position="134"/>
    </location>
</feature>
<comment type="caution">
    <text evidence="5">The sequence shown here is derived from an EMBL/GenBank/DDBJ whole genome shotgun (WGS) entry which is preliminary data.</text>
</comment>
<keyword evidence="3" id="KW-0812">Transmembrane</keyword>
<protein>
    <recommendedName>
        <fullName evidence="1">diguanylate cyclase</fullName>
        <ecNumber evidence="1">2.7.7.65</ecNumber>
    </recommendedName>
</protein>
<dbReference type="SUPFAM" id="SSF55073">
    <property type="entry name" value="Nucleotide cyclase"/>
    <property type="match status" value="1"/>
</dbReference>
<dbReference type="EMBL" id="MKIP01000037">
    <property type="protein sequence ID" value="OLP60175.1"/>
    <property type="molecule type" value="Genomic_DNA"/>
</dbReference>
<dbReference type="PANTHER" id="PTHR45138:SF9">
    <property type="entry name" value="DIGUANYLATE CYCLASE DGCM-RELATED"/>
    <property type="match status" value="1"/>
</dbReference>
<evidence type="ECO:0000256" key="3">
    <source>
        <dbReference type="SAM" id="Phobius"/>
    </source>
</evidence>
<feature type="domain" description="GGDEF" evidence="4">
    <location>
        <begin position="242"/>
        <end position="375"/>
    </location>
</feature>
<accession>A0A1Q9AXK7</accession>
<evidence type="ECO:0000259" key="4">
    <source>
        <dbReference type="PROSITE" id="PS50887"/>
    </source>
</evidence>
<dbReference type="InterPro" id="IPR043128">
    <property type="entry name" value="Rev_trsase/Diguanyl_cyclase"/>
</dbReference>
<dbReference type="CDD" id="cd01949">
    <property type="entry name" value="GGDEF"/>
    <property type="match status" value="1"/>
</dbReference>
<feature type="transmembrane region" description="Helical" evidence="3">
    <location>
        <begin position="6"/>
        <end position="27"/>
    </location>
</feature>
<dbReference type="InterPro" id="IPR050469">
    <property type="entry name" value="Diguanylate_Cyclase"/>
</dbReference>
<reference evidence="5 6" key="1">
    <citation type="submission" date="2016-09" db="EMBL/GenBank/DDBJ databases">
        <title>Rhizobium sp. nov., a novel species isolated from the rice rhizosphere.</title>
        <authorList>
            <person name="Zhao J."/>
            <person name="Zhang X."/>
        </authorList>
    </citation>
    <scope>NUCLEOTIDE SEQUENCE [LARGE SCALE GENOMIC DNA]</scope>
    <source>
        <strain evidence="5 6">1.7048</strain>
    </source>
</reference>
<dbReference type="Gene3D" id="3.30.70.270">
    <property type="match status" value="1"/>
</dbReference>
<dbReference type="Pfam" id="PF00990">
    <property type="entry name" value="GGDEF"/>
    <property type="match status" value="1"/>
</dbReference>
<feature type="transmembrane region" description="Helical" evidence="3">
    <location>
        <begin position="86"/>
        <end position="109"/>
    </location>
</feature>
<dbReference type="GO" id="GO:0043709">
    <property type="term" value="P:cell adhesion involved in single-species biofilm formation"/>
    <property type="evidence" value="ECO:0007669"/>
    <property type="project" value="TreeGrafter"/>
</dbReference>
<keyword evidence="3" id="KW-1133">Transmembrane helix</keyword>
<sequence>MLDDLGFILPLTMMILGLALLSVGLVFSRPALFWGLGYLAAACGFAMPLQAFIPPLVAALLTEALFLSAFFFYGQALMTQFPGRSILTFRLSLSLIAYGAIAAVIVVLKDMELEFRLSDLACALSILVPILCVIRRPKTPVGLALVTCAGLVALETVTRLTLTFLLAGADPSTLTDSPYMMIMQGCAALFGHLMALAALAHAARDRIVRYREDAEQDALTGLLNRRGFERALAPHGERGHVPSGAVILCDIDHFKRINDTLGHAAGDAVIMAFARMMRASLPAKAAVARHGGEEFIAFLPGSSSAEARSLSQTLRLRIAKTEALMLGEDWVATASFGVSGSLPDDLSLTEVIGRADRALYRAKHQGRDQVVEEPMRSAA</sequence>
<dbReference type="GO" id="GO:1902201">
    <property type="term" value="P:negative regulation of bacterial-type flagellum-dependent cell motility"/>
    <property type="evidence" value="ECO:0007669"/>
    <property type="project" value="TreeGrafter"/>
</dbReference>
<gene>
    <name evidence="5" type="ORF">BJF93_14450</name>
</gene>
<dbReference type="InterPro" id="IPR000160">
    <property type="entry name" value="GGDEF_dom"/>
</dbReference>
<feature type="transmembrane region" description="Helical" evidence="3">
    <location>
        <begin position="179"/>
        <end position="202"/>
    </location>
</feature>
<keyword evidence="6" id="KW-1185">Reference proteome</keyword>
<dbReference type="AlphaFoldDB" id="A0A1Q9AXK7"/>
<dbReference type="GO" id="GO:0052621">
    <property type="term" value="F:diguanylate cyclase activity"/>
    <property type="evidence" value="ECO:0007669"/>
    <property type="project" value="UniProtKB-EC"/>
</dbReference>
<dbReference type="PANTHER" id="PTHR45138">
    <property type="entry name" value="REGULATORY COMPONENTS OF SENSORY TRANSDUCTION SYSTEM"/>
    <property type="match status" value="1"/>
</dbReference>
<proteinExistence type="predicted"/>
<dbReference type="FunFam" id="3.30.70.270:FF:000001">
    <property type="entry name" value="Diguanylate cyclase domain protein"/>
    <property type="match status" value="1"/>
</dbReference>
<evidence type="ECO:0000256" key="2">
    <source>
        <dbReference type="ARBA" id="ARBA00034247"/>
    </source>
</evidence>
<feature type="transmembrane region" description="Helical" evidence="3">
    <location>
        <begin position="56"/>
        <end position="74"/>
    </location>
</feature>
<evidence type="ECO:0000313" key="6">
    <source>
        <dbReference type="Proteomes" id="UP000186364"/>
    </source>
</evidence>
<evidence type="ECO:0000313" key="5">
    <source>
        <dbReference type="EMBL" id="OLP60175.1"/>
    </source>
</evidence>
<name>A0A1Q9AXK7_9HYPH</name>
<dbReference type="EC" id="2.7.7.65" evidence="1"/>
<dbReference type="SMART" id="SM00267">
    <property type="entry name" value="GGDEF"/>
    <property type="match status" value="1"/>
</dbReference>
<comment type="catalytic activity">
    <reaction evidence="2">
        <text>2 GTP = 3',3'-c-di-GMP + 2 diphosphate</text>
        <dbReference type="Rhea" id="RHEA:24898"/>
        <dbReference type="ChEBI" id="CHEBI:33019"/>
        <dbReference type="ChEBI" id="CHEBI:37565"/>
        <dbReference type="ChEBI" id="CHEBI:58805"/>
        <dbReference type="EC" id="2.7.7.65"/>
    </reaction>
</comment>
<dbReference type="PROSITE" id="PS50887">
    <property type="entry name" value="GGDEF"/>
    <property type="match status" value="1"/>
</dbReference>
<keyword evidence="3" id="KW-0472">Membrane</keyword>
<dbReference type="InterPro" id="IPR029787">
    <property type="entry name" value="Nucleotide_cyclase"/>
</dbReference>